<evidence type="ECO:0000313" key="4">
    <source>
        <dbReference type="EMBL" id="EKX54687.1"/>
    </source>
</evidence>
<keyword evidence="2 3" id="KW-0040">ANK repeat</keyword>
<feature type="non-terminal residue" evidence="4">
    <location>
        <position position="1"/>
    </location>
</feature>
<sequence>EEEKQLEIKGSWKSIHDYARDNDGKRLADAVEGRNGAILSSIDAQTDTGWSALHVAAMHKSALATASAIELRGDIFLQDCTGRSPLHDAAANNAVEVLSHLVAKAKRGNLQARDKLGNTPLHAAARAGAWDACRYLLAAGADSKVANARGHTP</sequence>
<dbReference type="InterPro" id="IPR002110">
    <property type="entry name" value="Ankyrin_rpt"/>
</dbReference>
<reference evidence="4 6" key="1">
    <citation type="journal article" date="2012" name="Nature">
        <title>Algal genomes reveal evolutionary mosaicism and the fate of nucleomorphs.</title>
        <authorList>
            <consortium name="DOE Joint Genome Institute"/>
            <person name="Curtis B.A."/>
            <person name="Tanifuji G."/>
            <person name="Burki F."/>
            <person name="Gruber A."/>
            <person name="Irimia M."/>
            <person name="Maruyama S."/>
            <person name="Arias M.C."/>
            <person name="Ball S.G."/>
            <person name="Gile G.H."/>
            <person name="Hirakawa Y."/>
            <person name="Hopkins J.F."/>
            <person name="Kuo A."/>
            <person name="Rensing S.A."/>
            <person name="Schmutz J."/>
            <person name="Symeonidi A."/>
            <person name="Elias M."/>
            <person name="Eveleigh R.J."/>
            <person name="Herman E.K."/>
            <person name="Klute M.J."/>
            <person name="Nakayama T."/>
            <person name="Obornik M."/>
            <person name="Reyes-Prieto A."/>
            <person name="Armbrust E.V."/>
            <person name="Aves S.J."/>
            <person name="Beiko R.G."/>
            <person name="Coutinho P."/>
            <person name="Dacks J.B."/>
            <person name="Durnford D.G."/>
            <person name="Fast N.M."/>
            <person name="Green B.R."/>
            <person name="Grisdale C.J."/>
            <person name="Hempel F."/>
            <person name="Henrissat B."/>
            <person name="Hoppner M.P."/>
            <person name="Ishida K."/>
            <person name="Kim E."/>
            <person name="Koreny L."/>
            <person name="Kroth P.G."/>
            <person name="Liu Y."/>
            <person name="Malik S.B."/>
            <person name="Maier U.G."/>
            <person name="McRose D."/>
            <person name="Mock T."/>
            <person name="Neilson J.A."/>
            <person name="Onodera N.T."/>
            <person name="Poole A.M."/>
            <person name="Pritham E.J."/>
            <person name="Richards T.A."/>
            <person name="Rocap G."/>
            <person name="Roy S.W."/>
            <person name="Sarai C."/>
            <person name="Schaack S."/>
            <person name="Shirato S."/>
            <person name="Slamovits C.H."/>
            <person name="Spencer D.F."/>
            <person name="Suzuki S."/>
            <person name="Worden A.Z."/>
            <person name="Zauner S."/>
            <person name="Barry K."/>
            <person name="Bell C."/>
            <person name="Bharti A.K."/>
            <person name="Crow J.A."/>
            <person name="Grimwood J."/>
            <person name="Kramer R."/>
            <person name="Lindquist E."/>
            <person name="Lucas S."/>
            <person name="Salamov A."/>
            <person name="McFadden G.I."/>
            <person name="Lane C.E."/>
            <person name="Keeling P.J."/>
            <person name="Gray M.W."/>
            <person name="Grigoriev I.V."/>
            <person name="Archibald J.M."/>
        </authorList>
    </citation>
    <scope>NUCLEOTIDE SEQUENCE</scope>
    <source>
        <strain evidence="4 6">CCMP2712</strain>
    </source>
</reference>
<dbReference type="InterPro" id="IPR050776">
    <property type="entry name" value="Ank_Repeat/CDKN_Inhibitor"/>
</dbReference>
<gene>
    <name evidence="4" type="ORF">GUITHDRAFT_55086</name>
</gene>
<evidence type="ECO:0000313" key="6">
    <source>
        <dbReference type="Proteomes" id="UP000011087"/>
    </source>
</evidence>
<dbReference type="EMBL" id="JH992966">
    <property type="protein sequence ID" value="EKX54687.1"/>
    <property type="molecule type" value="Genomic_DNA"/>
</dbReference>
<dbReference type="PaxDb" id="55529-EKX54687"/>
<keyword evidence="6" id="KW-1185">Reference proteome</keyword>
<dbReference type="PANTHER" id="PTHR24201:SF16">
    <property type="entry name" value="ANKYRIN-1-LIKE-RELATED"/>
    <property type="match status" value="1"/>
</dbReference>
<proteinExistence type="predicted"/>
<feature type="repeat" description="ANK" evidence="3">
    <location>
        <begin position="81"/>
        <end position="113"/>
    </location>
</feature>
<dbReference type="GeneID" id="17311702"/>
<dbReference type="PROSITE" id="PS50297">
    <property type="entry name" value="ANK_REP_REGION"/>
    <property type="match status" value="1"/>
</dbReference>
<dbReference type="InterPro" id="IPR036770">
    <property type="entry name" value="Ankyrin_rpt-contain_sf"/>
</dbReference>
<dbReference type="eggNOG" id="KOG0510">
    <property type="taxonomic scope" value="Eukaryota"/>
</dbReference>
<dbReference type="HOGENOM" id="CLU_1718077_0_0_1"/>
<evidence type="ECO:0000256" key="3">
    <source>
        <dbReference type="PROSITE-ProRule" id="PRU00023"/>
    </source>
</evidence>
<dbReference type="SUPFAM" id="SSF48403">
    <property type="entry name" value="Ankyrin repeat"/>
    <property type="match status" value="1"/>
</dbReference>
<reference evidence="5" key="3">
    <citation type="submission" date="2015-06" db="UniProtKB">
        <authorList>
            <consortium name="EnsemblProtists"/>
        </authorList>
    </citation>
    <scope>IDENTIFICATION</scope>
</reference>
<organism evidence="4">
    <name type="scientific">Guillardia theta (strain CCMP2712)</name>
    <name type="common">Cryptophyte</name>
    <dbReference type="NCBI Taxonomy" id="905079"/>
    <lineage>
        <taxon>Eukaryota</taxon>
        <taxon>Cryptophyceae</taxon>
        <taxon>Pyrenomonadales</taxon>
        <taxon>Geminigeraceae</taxon>
        <taxon>Guillardia</taxon>
    </lineage>
</organism>
<dbReference type="Proteomes" id="UP000011087">
    <property type="component" value="Unassembled WGS sequence"/>
</dbReference>
<dbReference type="Gene3D" id="1.25.40.20">
    <property type="entry name" value="Ankyrin repeat-containing domain"/>
    <property type="match status" value="1"/>
</dbReference>
<dbReference type="KEGG" id="gtt:GUITHDRAFT_55086"/>
<feature type="repeat" description="ANK" evidence="3">
    <location>
        <begin position="116"/>
        <end position="148"/>
    </location>
</feature>
<dbReference type="Pfam" id="PF12796">
    <property type="entry name" value="Ank_2"/>
    <property type="match status" value="1"/>
</dbReference>
<name>L1K273_GUITC</name>
<reference evidence="6" key="2">
    <citation type="submission" date="2012-11" db="EMBL/GenBank/DDBJ databases">
        <authorList>
            <person name="Kuo A."/>
            <person name="Curtis B.A."/>
            <person name="Tanifuji G."/>
            <person name="Burki F."/>
            <person name="Gruber A."/>
            <person name="Irimia M."/>
            <person name="Maruyama S."/>
            <person name="Arias M.C."/>
            <person name="Ball S.G."/>
            <person name="Gile G.H."/>
            <person name="Hirakawa Y."/>
            <person name="Hopkins J.F."/>
            <person name="Rensing S.A."/>
            <person name="Schmutz J."/>
            <person name="Symeonidi A."/>
            <person name="Elias M."/>
            <person name="Eveleigh R.J."/>
            <person name="Herman E.K."/>
            <person name="Klute M.J."/>
            <person name="Nakayama T."/>
            <person name="Obornik M."/>
            <person name="Reyes-Prieto A."/>
            <person name="Armbrust E.V."/>
            <person name="Aves S.J."/>
            <person name="Beiko R.G."/>
            <person name="Coutinho P."/>
            <person name="Dacks J.B."/>
            <person name="Durnford D.G."/>
            <person name="Fast N.M."/>
            <person name="Green B.R."/>
            <person name="Grisdale C."/>
            <person name="Hempe F."/>
            <person name="Henrissat B."/>
            <person name="Hoppner M.P."/>
            <person name="Ishida K.-I."/>
            <person name="Kim E."/>
            <person name="Koreny L."/>
            <person name="Kroth P.G."/>
            <person name="Liu Y."/>
            <person name="Malik S.-B."/>
            <person name="Maier U.G."/>
            <person name="McRose D."/>
            <person name="Mock T."/>
            <person name="Neilson J.A."/>
            <person name="Onodera N.T."/>
            <person name="Poole A.M."/>
            <person name="Pritham E.J."/>
            <person name="Richards T.A."/>
            <person name="Rocap G."/>
            <person name="Roy S.W."/>
            <person name="Sarai C."/>
            <person name="Schaack S."/>
            <person name="Shirato S."/>
            <person name="Slamovits C.H."/>
            <person name="Spencer D.F."/>
            <person name="Suzuki S."/>
            <person name="Worden A.Z."/>
            <person name="Zauner S."/>
            <person name="Barry K."/>
            <person name="Bell C."/>
            <person name="Bharti A.K."/>
            <person name="Crow J.A."/>
            <person name="Grimwood J."/>
            <person name="Kramer R."/>
            <person name="Lindquist E."/>
            <person name="Lucas S."/>
            <person name="Salamov A."/>
            <person name="McFadden G.I."/>
            <person name="Lane C.E."/>
            <person name="Keeling P.J."/>
            <person name="Gray M.W."/>
            <person name="Grigoriev I.V."/>
            <person name="Archibald J.M."/>
        </authorList>
    </citation>
    <scope>NUCLEOTIDE SEQUENCE</scope>
    <source>
        <strain evidence="6">CCMP2712</strain>
    </source>
</reference>
<dbReference type="EnsemblProtists" id="EKX54687">
    <property type="protein sequence ID" value="EKX54687"/>
    <property type="gene ID" value="GUITHDRAFT_55086"/>
</dbReference>
<evidence type="ECO:0000256" key="1">
    <source>
        <dbReference type="ARBA" id="ARBA00022737"/>
    </source>
</evidence>
<evidence type="ECO:0000256" key="2">
    <source>
        <dbReference type="ARBA" id="ARBA00023043"/>
    </source>
</evidence>
<evidence type="ECO:0000313" key="5">
    <source>
        <dbReference type="EnsemblProtists" id="EKX54687"/>
    </source>
</evidence>
<dbReference type="RefSeq" id="XP_005841667.1">
    <property type="nucleotide sequence ID" value="XM_005841610.1"/>
</dbReference>
<keyword evidence="1" id="KW-0677">Repeat</keyword>
<dbReference type="STRING" id="905079.L1K273"/>
<dbReference type="OrthoDB" id="2093799at2759"/>
<dbReference type="PROSITE" id="PS50088">
    <property type="entry name" value="ANK_REPEAT"/>
    <property type="match status" value="2"/>
</dbReference>
<protein>
    <submittedName>
        <fullName evidence="4 5">Uncharacterized protein</fullName>
    </submittedName>
</protein>
<feature type="non-terminal residue" evidence="4">
    <location>
        <position position="153"/>
    </location>
</feature>
<dbReference type="PANTHER" id="PTHR24201">
    <property type="entry name" value="ANK_REP_REGION DOMAIN-CONTAINING PROTEIN"/>
    <property type="match status" value="1"/>
</dbReference>
<dbReference type="GO" id="GO:0005634">
    <property type="term" value="C:nucleus"/>
    <property type="evidence" value="ECO:0007669"/>
    <property type="project" value="TreeGrafter"/>
</dbReference>
<dbReference type="AlphaFoldDB" id="L1K273"/>
<accession>L1K273</accession>
<dbReference type="SMART" id="SM00248">
    <property type="entry name" value="ANK"/>
    <property type="match status" value="3"/>
</dbReference>